<name>A0ABY2XQ40_9GAMM</name>
<dbReference type="InterPro" id="IPR036388">
    <property type="entry name" value="WH-like_DNA-bd_sf"/>
</dbReference>
<comment type="caution">
    <text evidence="5">The sequence shown here is derived from an EMBL/GenBank/DDBJ whole genome shotgun (WGS) entry which is preliminary data.</text>
</comment>
<keyword evidence="2" id="KW-0238">DNA-binding</keyword>
<dbReference type="InterPro" id="IPR011711">
    <property type="entry name" value="GntR_C"/>
</dbReference>
<keyword evidence="1" id="KW-0805">Transcription regulation</keyword>
<dbReference type="InterPro" id="IPR036390">
    <property type="entry name" value="WH_DNA-bd_sf"/>
</dbReference>
<evidence type="ECO:0000259" key="4">
    <source>
        <dbReference type="PROSITE" id="PS50949"/>
    </source>
</evidence>
<dbReference type="InterPro" id="IPR000524">
    <property type="entry name" value="Tscrpt_reg_HTH_GntR"/>
</dbReference>
<dbReference type="PROSITE" id="PS50949">
    <property type="entry name" value="HTH_GNTR"/>
    <property type="match status" value="1"/>
</dbReference>
<dbReference type="SUPFAM" id="SSF48008">
    <property type="entry name" value="GntR ligand-binding domain-like"/>
    <property type="match status" value="1"/>
</dbReference>
<sequence length="212" mass="23994">MEEEVYLRMREAILQGDLPGGERLVQEDIAQRFGTSRIPVRDALRRLEADGLVEAGARGVYSVTRFGPDDLKEVYALRELLEGHLVEHACEHLTGEVLEELEQLHQDMEQARADQDPEAYVALNQRFHRALYDAADQPRTEKIILSLWQGIPPLTPLTIEHRMDESSREHLAIIEALRDRDAPRAATAMRAHVATAGRALLEHVARGDVNLR</sequence>
<feature type="domain" description="HTH gntR-type" evidence="4">
    <location>
        <begin position="1"/>
        <end position="65"/>
    </location>
</feature>
<evidence type="ECO:0000256" key="1">
    <source>
        <dbReference type="ARBA" id="ARBA00023015"/>
    </source>
</evidence>
<dbReference type="Gene3D" id="1.20.120.530">
    <property type="entry name" value="GntR ligand-binding domain-like"/>
    <property type="match status" value="1"/>
</dbReference>
<dbReference type="Gene3D" id="1.10.10.10">
    <property type="entry name" value="Winged helix-like DNA-binding domain superfamily/Winged helix DNA-binding domain"/>
    <property type="match status" value="1"/>
</dbReference>
<dbReference type="PRINTS" id="PR00035">
    <property type="entry name" value="HTHGNTR"/>
</dbReference>
<dbReference type="SMART" id="SM00345">
    <property type="entry name" value="HTH_GNTR"/>
    <property type="match status" value="1"/>
</dbReference>
<gene>
    <name evidence="5" type="ORF">FGS76_05200</name>
</gene>
<protein>
    <submittedName>
        <fullName evidence="5">GntR family transcriptional regulator</fullName>
    </submittedName>
</protein>
<evidence type="ECO:0000256" key="2">
    <source>
        <dbReference type="ARBA" id="ARBA00023125"/>
    </source>
</evidence>
<dbReference type="Proteomes" id="UP000739180">
    <property type="component" value="Unassembled WGS sequence"/>
</dbReference>
<reference evidence="5 6" key="1">
    <citation type="submission" date="2019-05" db="EMBL/GenBank/DDBJ databases">
        <title>Genome of Alcanivorax gelatiniphagus, an oil degrading marine bacteria.</title>
        <authorList>
            <person name="Kwon K.K."/>
        </authorList>
    </citation>
    <scope>NUCLEOTIDE SEQUENCE [LARGE SCALE GENOMIC DNA]</scope>
    <source>
        <strain evidence="5 6">MEBiC 08158</strain>
    </source>
</reference>
<dbReference type="PANTHER" id="PTHR43537:SF24">
    <property type="entry name" value="GLUCONATE OPERON TRANSCRIPTIONAL REPRESSOR"/>
    <property type="match status" value="1"/>
</dbReference>
<organism evidence="5 6">
    <name type="scientific">Alloalcanivorax gelatiniphagus</name>
    <dbReference type="NCBI Taxonomy" id="1194167"/>
    <lineage>
        <taxon>Bacteria</taxon>
        <taxon>Pseudomonadati</taxon>
        <taxon>Pseudomonadota</taxon>
        <taxon>Gammaproteobacteria</taxon>
        <taxon>Oceanospirillales</taxon>
        <taxon>Alcanivoracaceae</taxon>
        <taxon>Alloalcanivorax</taxon>
    </lineage>
</organism>
<dbReference type="Pfam" id="PF07729">
    <property type="entry name" value="FCD"/>
    <property type="match status" value="1"/>
</dbReference>
<dbReference type="SMART" id="SM00895">
    <property type="entry name" value="FCD"/>
    <property type="match status" value="1"/>
</dbReference>
<dbReference type="SUPFAM" id="SSF46785">
    <property type="entry name" value="Winged helix' DNA-binding domain"/>
    <property type="match status" value="1"/>
</dbReference>
<dbReference type="EMBL" id="VCQT01000020">
    <property type="protein sequence ID" value="TMW14025.1"/>
    <property type="molecule type" value="Genomic_DNA"/>
</dbReference>
<dbReference type="InterPro" id="IPR008920">
    <property type="entry name" value="TF_FadR/GntR_C"/>
</dbReference>
<dbReference type="Pfam" id="PF00392">
    <property type="entry name" value="GntR"/>
    <property type="match status" value="1"/>
</dbReference>
<evidence type="ECO:0000313" key="5">
    <source>
        <dbReference type="EMBL" id="TMW14025.1"/>
    </source>
</evidence>
<dbReference type="PANTHER" id="PTHR43537">
    <property type="entry name" value="TRANSCRIPTIONAL REGULATOR, GNTR FAMILY"/>
    <property type="match status" value="1"/>
</dbReference>
<accession>A0ABY2XQ40</accession>
<evidence type="ECO:0000256" key="3">
    <source>
        <dbReference type="ARBA" id="ARBA00023163"/>
    </source>
</evidence>
<evidence type="ECO:0000313" key="6">
    <source>
        <dbReference type="Proteomes" id="UP000739180"/>
    </source>
</evidence>
<proteinExistence type="predicted"/>
<keyword evidence="6" id="KW-1185">Reference proteome</keyword>
<dbReference type="CDD" id="cd07377">
    <property type="entry name" value="WHTH_GntR"/>
    <property type="match status" value="1"/>
</dbReference>
<keyword evidence="3" id="KW-0804">Transcription</keyword>